<dbReference type="CDD" id="cd05827">
    <property type="entry name" value="Sortase_C"/>
    <property type="match status" value="1"/>
</dbReference>
<accession>A0A7G9S842</accession>
<keyword evidence="3" id="KW-0472">Membrane</keyword>
<dbReference type="InterPro" id="IPR042002">
    <property type="entry name" value="Sortase_C"/>
</dbReference>
<dbReference type="NCBIfam" id="NF033745">
    <property type="entry name" value="class_C_sortase"/>
    <property type="match status" value="1"/>
</dbReference>
<dbReference type="EMBL" id="CP060716">
    <property type="protein sequence ID" value="QNN64017.1"/>
    <property type="molecule type" value="Genomic_DNA"/>
</dbReference>
<evidence type="ECO:0000256" key="3">
    <source>
        <dbReference type="SAM" id="Phobius"/>
    </source>
</evidence>
<keyword evidence="3" id="KW-0812">Transmembrane</keyword>
<dbReference type="KEGG" id="ldn:H9L06_09965"/>
<evidence type="ECO:0000313" key="5">
    <source>
        <dbReference type="Proteomes" id="UP000515934"/>
    </source>
</evidence>
<sequence>MPWGTAGVALLAFLGVLVMLYPSTASWFSQYNQSQIVVSLDDTVSEEQPSLLRTAISDAHAYNSALIRGEIDRGAMLDPSSNVPTSHASTPGGFDYDQLLRASADGVMARLRIPAINVDLPIYHGTSETTLLKGVGHLEGTSLPVGGDSQHSVLTAHRGLPEAVLFNELDQLEIGDTFTIEVFGEVLTYRVFETQTVLPDESQSLLPEYGKDHVTLVTCTPLGINSHRYLVTGERILPTPVADIEAAGARPEIPGFPWWTVALGGSILAYVSIIVVAGRTARPTGEESVTL</sequence>
<keyword evidence="3" id="KW-1133">Transmembrane helix</keyword>
<organism evidence="4 5">
    <name type="scientific">Leucobacter denitrificans</name>
    <dbReference type="NCBI Taxonomy" id="683042"/>
    <lineage>
        <taxon>Bacteria</taxon>
        <taxon>Bacillati</taxon>
        <taxon>Actinomycetota</taxon>
        <taxon>Actinomycetes</taxon>
        <taxon>Micrococcales</taxon>
        <taxon>Microbacteriaceae</taxon>
        <taxon>Leucobacter</taxon>
    </lineage>
</organism>
<dbReference type="Pfam" id="PF04203">
    <property type="entry name" value="Sortase"/>
    <property type="match status" value="1"/>
</dbReference>
<dbReference type="SUPFAM" id="SSF63817">
    <property type="entry name" value="Sortase"/>
    <property type="match status" value="1"/>
</dbReference>
<dbReference type="InterPro" id="IPR005754">
    <property type="entry name" value="Sortase"/>
</dbReference>
<gene>
    <name evidence="4" type="ORF">H9L06_09965</name>
</gene>
<dbReference type="Proteomes" id="UP000515934">
    <property type="component" value="Chromosome"/>
</dbReference>
<evidence type="ECO:0000256" key="1">
    <source>
        <dbReference type="ARBA" id="ARBA00022801"/>
    </source>
</evidence>
<feature type="active site" description="Proton donor/acceptor" evidence="2">
    <location>
        <position position="157"/>
    </location>
</feature>
<reference evidence="4 5" key="1">
    <citation type="submission" date="2020-08" db="EMBL/GenBank/DDBJ databases">
        <title>Genome sequence of Leucobacter denitrificans KACC 14055T.</title>
        <authorList>
            <person name="Hyun D.-W."/>
            <person name="Bae J.-W."/>
        </authorList>
    </citation>
    <scope>NUCLEOTIDE SEQUENCE [LARGE SCALE GENOMIC DNA]</scope>
    <source>
        <strain evidence="4 5">KACC 14055</strain>
    </source>
</reference>
<keyword evidence="1" id="KW-0378">Hydrolase</keyword>
<feature type="active site" description="Acyl-thioester intermediate" evidence="2">
    <location>
        <position position="219"/>
    </location>
</feature>
<dbReference type="GO" id="GO:0016787">
    <property type="term" value="F:hydrolase activity"/>
    <property type="evidence" value="ECO:0007669"/>
    <property type="project" value="UniProtKB-KW"/>
</dbReference>
<name>A0A7G9S842_9MICO</name>
<proteinExistence type="predicted"/>
<dbReference type="AlphaFoldDB" id="A0A7G9S842"/>
<evidence type="ECO:0000256" key="2">
    <source>
        <dbReference type="PIRSR" id="PIRSR605754-1"/>
    </source>
</evidence>
<keyword evidence="5" id="KW-1185">Reference proteome</keyword>
<protein>
    <submittedName>
        <fullName evidence="4">Class C sortase</fullName>
    </submittedName>
</protein>
<evidence type="ECO:0000313" key="4">
    <source>
        <dbReference type="EMBL" id="QNN64017.1"/>
    </source>
</evidence>
<dbReference type="InterPro" id="IPR023365">
    <property type="entry name" value="Sortase_dom-sf"/>
</dbReference>
<dbReference type="Gene3D" id="2.40.260.10">
    <property type="entry name" value="Sortase"/>
    <property type="match status" value="1"/>
</dbReference>
<feature type="transmembrane region" description="Helical" evidence="3">
    <location>
        <begin position="256"/>
        <end position="277"/>
    </location>
</feature>
<dbReference type="NCBIfam" id="TIGR01076">
    <property type="entry name" value="sortase_fam"/>
    <property type="match status" value="1"/>
</dbReference>